<keyword evidence="1" id="KW-1133">Transmembrane helix</keyword>
<dbReference type="EMBL" id="JBHSAF010000006">
    <property type="protein sequence ID" value="MFC3913258.1"/>
    <property type="molecule type" value="Genomic_DNA"/>
</dbReference>
<reference evidence="3" key="1">
    <citation type="journal article" date="2019" name="Int. J. Syst. Evol. Microbiol.">
        <title>The Global Catalogue of Microorganisms (GCM) 10K type strain sequencing project: providing services to taxonomists for standard genome sequencing and annotation.</title>
        <authorList>
            <consortium name="The Broad Institute Genomics Platform"/>
            <consortium name="The Broad Institute Genome Sequencing Center for Infectious Disease"/>
            <person name="Wu L."/>
            <person name="Ma J."/>
        </authorList>
    </citation>
    <scope>NUCLEOTIDE SEQUENCE [LARGE SCALE GENOMIC DNA]</scope>
    <source>
        <strain evidence="3">CCUG 54939</strain>
    </source>
</reference>
<dbReference type="InterPro" id="IPR009883">
    <property type="entry name" value="YgfX"/>
</dbReference>
<organism evidence="2 3">
    <name type="scientific">Pseudaeromonas sharmana</name>
    <dbReference type="NCBI Taxonomy" id="328412"/>
    <lineage>
        <taxon>Bacteria</taxon>
        <taxon>Pseudomonadati</taxon>
        <taxon>Pseudomonadota</taxon>
        <taxon>Gammaproteobacteria</taxon>
        <taxon>Aeromonadales</taxon>
        <taxon>Aeromonadaceae</taxon>
        <taxon>Pseudaeromonas</taxon>
    </lineage>
</organism>
<accession>A0ABV8CMP4</accession>
<dbReference type="Proteomes" id="UP001595692">
    <property type="component" value="Unassembled WGS sequence"/>
</dbReference>
<comment type="caution">
    <text evidence="2">The sequence shown here is derived from an EMBL/GenBank/DDBJ whole genome shotgun (WGS) entry which is preliminary data.</text>
</comment>
<evidence type="ECO:0000313" key="2">
    <source>
        <dbReference type="EMBL" id="MFC3913258.1"/>
    </source>
</evidence>
<gene>
    <name evidence="2" type="ORF">ACFOSS_07255</name>
</gene>
<sequence>MTAIRRVLQVSPSLRHQQILLGGHLLLLLLLSLWLHGGVWYAFCAAWGLSLCWAVWQARQRYFALEWSGETLYWQQQRFSLGSGSRIAAGFLWLDLQGESRHTLWIFADSLSDEAYRFLARQIRFRAGK</sequence>
<dbReference type="Pfam" id="PF07254">
    <property type="entry name" value="Cpta_toxin"/>
    <property type="match status" value="1"/>
</dbReference>
<evidence type="ECO:0000256" key="1">
    <source>
        <dbReference type="SAM" id="Phobius"/>
    </source>
</evidence>
<name>A0ABV8CMP4_9GAMM</name>
<keyword evidence="1" id="KW-0472">Membrane</keyword>
<feature type="transmembrane region" description="Helical" evidence="1">
    <location>
        <begin position="18"/>
        <end position="34"/>
    </location>
</feature>
<keyword evidence="3" id="KW-1185">Reference proteome</keyword>
<evidence type="ECO:0000313" key="3">
    <source>
        <dbReference type="Proteomes" id="UP001595692"/>
    </source>
</evidence>
<keyword evidence="1" id="KW-0812">Transmembrane</keyword>
<protein>
    <submittedName>
        <fullName evidence="2">Protein YgfX</fullName>
    </submittedName>
</protein>
<proteinExistence type="predicted"/>
<dbReference type="RefSeq" id="WP_377151527.1">
    <property type="nucleotide sequence ID" value="NZ_JBHSAF010000006.1"/>
</dbReference>